<dbReference type="InterPro" id="IPR025110">
    <property type="entry name" value="AMP-bd_C"/>
</dbReference>
<dbReference type="PANTHER" id="PTHR24096:SF149">
    <property type="entry name" value="AMP-BINDING DOMAIN-CONTAINING PROTEIN-RELATED"/>
    <property type="match status" value="1"/>
</dbReference>
<dbReference type="PANTHER" id="PTHR24096">
    <property type="entry name" value="LONG-CHAIN-FATTY-ACID--COA LIGASE"/>
    <property type="match status" value="1"/>
</dbReference>
<reference evidence="5" key="1">
    <citation type="submission" date="2016-12" db="EMBL/GenBank/DDBJ databases">
        <title>The genomes of Aspergillus section Nigri reveals drivers in fungal speciation.</title>
        <authorList>
            <consortium name="DOE Joint Genome Institute"/>
            <person name="Vesth T.C."/>
            <person name="Nybo J."/>
            <person name="Theobald S."/>
            <person name="Brandl J."/>
            <person name="Frisvad J.C."/>
            <person name="Nielsen K.F."/>
            <person name="Lyhne E.K."/>
            <person name="Kogle M.E."/>
            <person name="Kuo A."/>
            <person name="Riley R."/>
            <person name="Clum A."/>
            <person name="Nolan M."/>
            <person name="Lipzen A."/>
            <person name="Salamov A."/>
            <person name="Henrissat B."/>
            <person name="Wiebenga A."/>
            <person name="De Vries R.P."/>
            <person name="Grigoriev I.V."/>
            <person name="Mortensen U.H."/>
            <person name="Andersen M.R."/>
            <person name="Baker S.E."/>
        </authorList>
    </citation>
    <scope>NUCLEOTIDE SEQUENCE [LARGE SCALE GENOMIC DNA]</scope>
    <source>
        <strain evidence="5">CBS 115656</strain>
    </source>
</reference>
<evidence type="ECO:0000313" key="5">
    <source>
        <dbReference type="EMBL" id="PYH31249.1"/>
    </source>
</evidence>
<dbReference type="InterPro" id="IPR045851">
    <property type="entry name" value="AMP-bd_C_sf"/>
</dbReference>
<dbReference type="Pfam" id="PF00501">
    <property type="entry name" value="AMP-binding"/>
    <property type="match status" value="1"/>
</dbReference>
<feature type="domain" description="AMP-binding enzyme C-terminal" evidence="4">
    <location>
        <begin position="419"/>
        <end position="491"/>
    </location>
</feature>
<feature type="domain" description="AMP-dependent synthetase/ligase" evidence="3">
    <location>
        <begin position="24"/>
        <end position="368"/>
    </location>
</feature>
<keyword evidence="2" id="KW-0436">Ligase</keyword>
<evidence type="ECO:0000313" key="6">
    <source>
        <dbReference type="Proteomes" id="UP000247647"/>
    </source>
</evidence>
<evidence type="ECO:0000259" key="3">
    <source>
        <dbReference type="Pfam" id="PF00501"/>
    </source>
</evidence>
<evidence type="ECO:0000256" key="1">
    <source>
        <dbReference type="ARBA" id="ARBA00006432"/>
    </source>
</evidence>
<dbReference type="PROSITE" id="PS00455">
    <property type="entry name" value="AMP_BINDING"/>
    <property type="match status" value="1"/>
</dbReference>
<dbReference type="Proteomes" id="UP000247647">
    <property type="component" value="Unassembled WGS sequence"/>
</dbReference>
<sequence length="506" mass="56363">MATISVSPFPDVEIPSTDLWSFLFERSDRPYPHSHPLFVDPLTNRSLSFQLIRQRALHFGHHLQSKWSWQPGDVLVVFAPNAIDLPPADLGYRAEELRHPLIDAAAKAIVTTTAQVSIVYEAIDRAGLSRDRVILLDQLDPLWATIKDTDYVAPHRPPIQNPEKDLSFLVYSSGTTGLPKGVMLSHRNMVANMVQSAVAEQGQLSGTKIAFWAFCRIGFLLNYTIYSGVPMYVLPRFQFPSFCDTIQRHRITYAYVVPPVILELVSNAATKNYDLSSLRMVVFAAAPLAVNLIHAAKQKLGLVVRQAYGMSECAPAIHFQTWSEAHTHPGSVGRLIPNMTAKYHPIHDGDNKEKELWVKGPNVFLGYLNNPTANKESFSEDGYYKTGDVGYEDDAGNFYITDRVKELIKYNGFQVAPAELEGIVLGHPGVKDVGVVGVKSGLAGSELPRAYVVVKGDKEIVEFVEKRVIGYKRLRGGVGFVESIPRNPSGKILRRELKKLEREAKL</sequence>
<evidence type="ECO:0000259" key="4">
    <source>
        <dbReference type="Pfam" id="PF13193"/>
    </source>
</evidence>
<dbReference type="GeneID" id="37130568"/>
<dbReference type="GO" id="GO:0016405">
    <property type="term" value="F:CoA-ligase activity"/>
    <property type="evidence" value="ECO:0007669"/>
    <property type="project" value="TreeGrafter"/>
</dbReference>
<dbReference type="InterPro" id="IPR042099">
    <property type="entry name" value="ANL_N_sf"/>
</dbReference>
<dbReference type="Gene3D" id="3.30.300.30">
    <property type="match status" value="1"/>
</dbReference>
<dbReference type="EMBL" id="KZ821474">
    <property type="protein sequence ID" value="PYH31249.1"/>
    <property type="molecule type" value="Genomic_DNA"/>
</dbReference>
<dbReference type="InterPro" id="IPR020845">
    <property type="entry name" value="AMP-binding_CS"/>
</dbReference>
<dbReference type="Pfam" id="PF13193">
    <property type="entry name" value="AMP-binding_C"/>
    <property type="match status" value="1"/>
</dbReference>
<name>A0A318YB20_ASPNB</name>
<keyword evidence="6" id="KW-1185">Reference proteome</keyword>
<proteinExistence type="inferred from homology"/>
<dbReference type="InterPro" id="IPR000873">
    <property type="entry name" value="AMP-dep_synth/lig_dom"/>
</dbReference>
<dbReference type="Gene3D" id="3.40.50.12780">
    <property type="entry name" value="N-terminal domain of ligase-like"/>
    <property type="match status" value="1"/>
</dbReference>
<dbReference type="SUPFAM" id="SSF56801">
    <property type="entry name" value="Acetyl-CoA synthetase-like"/>
    <property type="match status" value="1"/>
</dbReference>
<dbReference type="OrthoDB" id="6509636at2759"/>
<gene>
    <name evidence="5" type="ORF">BO87DRAFT_443696</name>
</gene>
<evidence type="ECO:0000256" key="2">
    <source>
        <dbReference type="ARBA" id="ARBA00022598"/>
    </source>
</evidence>
<dbReference type="RefSeq" id="XP_025476727.1">
    <property type="nucleotide sequence ID" value="XM_025628112.1"/>
</dbReference>
<dbReference type="AlphaFoldDB" id="A0A318YB20"/>
<accession>A0A318YB20</accession>
<comment type="similarity">
    <text evidence="1">Belongs to the ATP-dependent AMP-binding enzyme family.</text>
</comment>
<organism evidence="5 6">
    <name type="scientific">Aspergillus neoniger (strain CBS 115656)</name>
    <dbReference type="NCBI Taxonomy" id="1448310"/>
    <lineage>
        <taxon>Eukaryota</taxon>
        <taxon>Fungi</taxon>
        <taxon>Dikarya</taxon>
        <taxon>Ascomycota</taxon>
        <taxon>Pezizomycotina</taxon>
        <taxon>Eurotiomycetes</taxon>
        <taxon>Eurotiomycetidae</taxon>
        <taxon>Eurotiales</taxon>
        <taxon>Aspergillaceae</taxon>
        <taxon>Aspergillus</taxon>
        <taxon>Aspergillus subgen. Circumdati</taxon>
    </lineage>
</organism>
<protein>
    <submittedName>
        <fullName evidence="5">Luciferase</fullName>
    </submittedName>
</protein>